<comment type="caution">
    <text evidence="1">The sequence shown here is derived from an EMBL/GenBank/DDBJ whole genome shotgun (WGS) entry which is preliminary data.</text>
</comment>
<dbReference type="EMBL" id="LXQA010428046">
    <property type="protein sequence ID" value="MCI51181.1"/>
    <property type="molecule type" value="Genomic_DNA"/>
</dbReference>
<keyword evidence="2" id="KW-1185">Reference proteome</keyword>
<protein>
    <submittedName>
        <fullName evidence="1">Uncharacterized protein</fullName>
    </submittedName>
</protein>
<accession>A0A392SQP4</accession>
<organism evidence="1 2">
    <name type="scientific">Trifolium medium</name>
    <dbReference type="NCBI Taxonomy" id="97028"/>
    <lineage>
        <taxon>Eukaryota</taxon>
        <taxon>Viridiplantae</taxon>
        <taxon>Streptophyta</taxon>
        <taxon>Embryophyta</taxon>
        <taxon>Tracheophyta</taxon>
        <taxon>Spermatophyta</taxon>
        <taxon>Magnoliopsida</taxon>
        <taxon>eudicotyledons</taxon>
        <taxon>Gunneridae</taxon>
        <taxon>Pentapetalae</taxon>
        <taxon>rosids</taxon>
        <taxon>fabids</taxon>
        <taxon>Fabales</taxon>
        <taxon>Fabaceae</taxon>
        <taxon>Papilionoideae</taxon>
        <taxon>50 kb inversion clade</taxon>
        <taxon>NPAAA clade</taxon>
        <taxon>Hologalegina</taxon>
        <taxon>IRL clade</taxon>
        <taxon>Trifolieae</taxon>
        <taxon>Trifolium</taxon>
    </lineage>
</organism>
<feature type="non-terminal residue" evidence="1">
    <location>
        <position position="1"/>
    </location>
</feature>
<evidence type="ECO:0000313" key="2">
    <source>
        <dbReference type="Proteomes" id="UP000265520"/>
    </source>
</evidence>
<evidence type="ECO:0000313" key="1">
    <source>
        <dbReference type="EMBL" id="MCI51181.1"/>
    </source>
</evidence>
<reference evidence="1 2" key="1">
    <citation type="journal article" date="2018" name="Front. Plant Sci.">
        <title>Red Clover (Trifolium pratense) and Zigzag Clover (T. medium) - A Picture of Genomic Similarities and Differences.</title>
        <authorList>
            <person name="Dluhosova J."/>
            <person name="Istvanek J."/>
            <person name="Nedelnik J."/>
            <person name="Repkova J."/>
        </authorList>
    </citation>
    <scope>NUCLEOTIDE SEQUENCE [LARGE SCALE GENOMIC DNA]</scope>
    <source>
        <strain evidence="2">cv. 10/8</strain>
        <tissue evidence="1">Leaf</tissue>
    </source>
</reference>
<proteinExistence type="predicted"/>
<dbReference type="Proteomes" id="UP000265520">
    <property type="component" value="Unassembled WGS sequence"/>
</dbReference>
<sequence length="96" mass="10824">TTVPGLAIITGTMVDRLQVAHLWEGEGRCSSKVDIARCNQRQRVMQDRNTMLNRTISLLQTTTLNKLALSLMIQDCLTLHIKSQWCCSHRKLGMVA</sequence>
<dbReference type="AlphaFoldDB" id="A0A392SQP4"/>
<name>A0A392SQP4_9FABA</name>